<gene>
    <name evidence="3" type="ORF">AMJ44_05650</name>
</gene>
<dbReference type="Gene3D" id="3.10.50.40">
    <property type="match status" value="1"/>
</dbReference>
<evidence type="ECO:0000313" key="3">
    <source>
        <dbReference type="EMBL" id="KPJ68709.1"/>
    </source>
</evidence>
<keyword evidence="1" id="KW-0413">Isomerase</keyword>
<accession>A0A0S7Y1S7</accession>
<dbReference type="EMBL" id="LIZX01000042">
    <property type="protein sequence ID" value="KPJ68709.1"/>
    <property type="molecule type" value="Genomic_DNA"/>
</dbReference>
<evidence type="ECO:0000259" key="2">
    <source>
        <dbReference type="PROSITE" id="PS50198"/>
    </source>
</evidence>
<reference evidence="3 4" key="1">
    <citation type="journal article" date="2015" name="Microbiome">
        <title>Genomic resolution of linkages in carbon, nitrogen, and sulfur cycling among widespread estuary sediment bacteria.</title>
        <authorList>
            <person name="Baker B.J."/>
            <person name="Lazar C.S."/>
            <person name="Teske A.P."/>
            <person name="Dick G.J."/>
        </authorList>
    </citation>
    <scope>NUCLEOTIDE SEQUENCE [LARGE SCALE GENOMIC DNA]</scope>
    <source>
        <strain evidence="3">DG_54_3</strain>
    </source>
</reference>
<dbReference type="PROSITE" id="PS50198">
    <property type="entry name" value="PPIC_PPIASE_2"/>
    <property type="match status" value="1"/>
</dbReference>
<name>A0A0S7Y1S7_UNCSA</name>
<dbReference type="GO" id="GO:0003755">
    <property type="term" value="F:peptidyl-prolyl cis-trans isomerase activity"/>
    <property type="evidence" value="ECO:0007669"/>
    <property type="project" value="UniProtKB-KW"/>
</dbReference>
<dbReference type="InterPro" id="IPR000297">
    <property type="entry name" value="PPIase_PpiC"/>
</dbReference>
<dbReference type="AlphaFoldDB" id="A0A0S7Y1S7"/>
<organism evidence="3 4">
    <name type="scientific">candidate division WOR-1 bacterium DG_54_3</name>
    <dbReference type="NCBI Taxonomy" id="1703775"/>
    <lineage>
        <taxon>Bacteria</taxon>
        <taxon>Bacillati</taxon>
        <taxon>Saganbacteria</taxon>
    </lineage>
</organism>
<dbReference type="SUPFAM" id="SSF54534">
    <property type="entry name" value="FKBP-like"/>
    <property type="match status" value="1"/>
</dbReference>
<comment type="caution">
    <text evidence="3">The sequence shown here is derived from an EMBL/GenBank/DDBJ whole genome shotgun (WGS) entry which is preliminary data.</text>
</comment>
<protein>
    <recommendedName>
        <fullName evidence="2">PpiC domain-containing protein</fullName>
    </recommendedName>
</protein>
<keyword evidence="1" id="KW-0697">Rotamase</keyword>
<dbReference type="InterPro" id="IPR046357">
    <property type="entry name" value="PPIase_dom_sf"/>
</dbReference>
<dbReference type="Proteomes" id="UP000051861">
    <property type="component" value="Unassembled WGS sequence"/>
</dbReference>
<feature type="domain" description="PpiC" evidence="2">
    <location>
        <begin position="23"/>
        <end position="142"/>
    </location>
</feature>
<sequence length="142" mass="16508">MKRTVWAILGIVFFLFISCKKEPDKVTVQHILIAFKGSIPKESVKRTRFEAEMLVKEIFKRAKQGDDFDKLVKNFTDDQYPGIYKMSNFDIEPDEDKSEYSRSRMVKAFGDVSFKLPVGGIGLAKYDPETCKYGWHIIKRIE</sequence>
<proteinExistence type="predicted"/>
<evidence type="ECO:0000313" key="4">
    <source>
        <dbReference type="Proteomes" id="UP000051861"/>
    </source>
</evidence>
<dbReference type="Pfam" id="PF13616">
    <property type="entry name" value="Rotamase_3"/>
    <property type="match status" value="1"/>
</dbReference>
<dbReference type="PROSITE" id="PS51257">
    <property type="entry name" value="PROKAR_LIPOPROTEIN"/>
    <property type="match status" value="1"/>
</dbReference>
<evidence type="ECO:0000256" key="1">
    <source>
        <dbReference type="PROSITE-ProRule" id="PRU00278"/>
    </source>
</evidence>